<name>A0ABR1NTW3_DIAER</name>
<dbReference type="InterPro" id="IPR011009">
    <property type="entry name" value="Kinase-like_dom_sf"/>
</dbReference>
<gene>
    <name evidence="3" type="ORF">SLS63_011550</name>
</gene>
<evidence type="ECO:0000256" key="1">
    <source>
        <dbReference type="SAM" id="MobiDB-lite"/>
    </source>
</evidence>
<dbReference type="SUPFAM" id="SSF56112">
    <property type="entry name" value="Protein kinase-like (PK-like)"/>
    <property type="match status" value="1"/>
</dbReference>
<evidence type="ECO:0000313" key="4">
    <source>
        <dbReference type="Proteomes" id="UP001430848"/>
    </source>
</evidence>
<comment type="caution">
    <text evidence="3">The sequence shown here is derived from an EMBL/GenBank/DDBJ whole genome shotgun (WGS) entry which is preliminary data.</text>
</comment>
<dbReference type="InterPro" id="IPR058257">
    <property type="entry name" value="CorA-like_dom"/>
</dbReference>
<feature type="region of interest" description="Disordered" evidence="1">
    <location>
        <begin position="813"/>
        <end position="844"/>
    </location>
</feature>
<organism evidence="3 4">
    <name type="scientific">Diaporthe eres</name>
    <name type="common">Phomopsis oblonga</name>
    <dbReference type="NCBI Taxonomy" id="83184"/>
    <lineage>
        <taxon>Eukaryota</taxon>
        <taxon>Fungi</taxon>
        <taxon>Dikarya</taxon>
        <taxon>Ascomycota</taxon>
        <taxon>Pezizomycotina</taxon>
        <taxon>Sordariomycetes</taxon>
        <taxon>Sordariomycetidae</taxon>
        <taxon>Diaporthales</taxon>
        <taxon>Diaporthaceae</taxon>
        <taxon>Diaporthe</taxon>
        <taxon>Diaporthe eres species complex</taxon>
    </lineage>
</organism>
<evidence type="ECO:0000259" key="2">
    <source>
        <dbReference type="Pfam" id="PF26616"/>
    </source>
</evidence>
<dbReference type="Gene3D" id="1.10.510.10">
    <property type="entry name" value="Transferase(Phosphotransferase) domain 1"/>
    <property type="match status" value="1"/>
</dbReference>
<dbReference type="Gene3D" id="1.20.58.340">
    <property type="entry name" value="Magnesium transport protein CorA, transmembrane region"/>
    <property type="match status" value="1"/>
</dbReference>
<dbReference type="Proteomes" id="UP001430848">
    <property type="component" value="Unassembled WGS sequence"/>
</dbReference>
<dbReference type="PANTHER" id="PTHR34706:SF1">
    <property type="entry name" value="VWFA DOMAIN-CONTAINING PROTEIN"/>
    <property type="match status" value="1"/>
</dbReference>
<accession>A0ABR1NTW3</accession>
<dbReference type="PANTHER" id="PTHR34706">
    <property type="entry name" value="SLR1338 PROTEIN"/>
    <property type="match status" value="1"/>
</dbReference>
<dbReference type="Pfam" id="PF26616">
    <property type="entry name" value="CorA-like"/>
    <property type="match status" value="1"/>
</dbReference>
<sequence length="960" mass="109103">MQLPTAFVDSCLQHYRFPLSVASKTAYGSSLVAYYDRLNKHAPRLFIDPDDESFVIPFKDITKNANGEWAITKYNALDGDKLKEKLGDTTKKDPNNPAKLVGAFATRPDPRCRIIWKIRQAAIYHRFDLGSGTALWIIGDPRETVKNDLKDVLPEGPVPSEFNFGTVPDAFMASLDTHLVLVNWASASWRWHIQDLEETIDDMTRPAILFDYESRDQPEVAPRAVTLVQEYEDKVNETLMVIEANLKIFSSLLASYTALVEDKNFPLNERDACKAAVGMFSTKIEEYAYDLRMQADRARVLSKVATDRKNIVLQQLQTQTAIKQEALASSMWAFSNNSQKETIAMRIITAITLLYLPPTFVCTFFGTDVIKYQDDGKGSVYFSIEALKSFFYVTVPLWSYNLVIKQFADYESFDREWRIHNSIRHRNATRDINAISGRNGIVKCFGWYEHREKDAETGTIRTYCNLVLERGTQDLYSAFHKENPPITQIEIDAFWSSLFDVAEALASIQKIDEPDDICVRYVWHGDIKPENILDVQGRFKLADPDYYTARVLDVVDNSMLIMPGENRISGSDLELALADIKDHAMRQCQGQPQPPEDILRFLEGVMASTGDERTPTLEDIPRTISQSGADMFKEALLYPSLRSEGRIPLPRYAGAFPTVFGENPAIAIDPPWMTSYQYQDTSLPLRQEAGLSRPSLPRIRTVLSSEGTSAPVNLPITFWEVEAELEQQNKKSSGLMKSFGRMITPNSKVMKGRDDQLAKHFVNRDLVYLVDNASTMANFWKHATYLLRVLVWRSLKLDEDGMELVFTTGKPDLGLEPKGKGRKQKPESFVKKMDDARPDPQGGVTTNMKVSLEMILGKHMKDNLDSQGETLKRGLTILVLTDGLWAANDDNHVDEYLANFIKTNTATRGWDGNSPDDQIRRRPIGIQFIRFGHYPEAIRRLQRLDDELKERVELLDKEIP</sequence>
<reference evidence="3 4" key="1">
    <citation type="submission" date="2024-02" db="EMBL/GenBank/DDBJ databases">
        <title>De novo assembly and annotation of 12 fungi associated with fruit tree decline syndrome in Ontario, Canada.</title>
        <authorList>
            <person name="Sulman M."/>
            <person name="Ellouze W."/>
            <person name="Ilyukhin E."/>
        </authorList>
    </citation>
    <scope>NUCLEOTIDE SEQUENCE [LARGE SCALE GENOMIC DNA]</scope>
    <source>
        <strain evidence="3 4">M169</strain>
    </source>
</reference>
<proteinExistence type="predicted"/>
<feature type="domain" description="CorA-like transporter" evidence="2">
    <location>
        <begin position="115"/>
        <end position="207"/>
    </location>
</feature>
<evidence type="ECO:0000313" key="3">
    <source>
        <dbReference type="EMBL" id="KAK7714954.1"/>
    </source>
</evidence>
<protein>
    <recommendedName>
        <fullName evidence="2">CorA-like transporter domain-containing protein</fullName>
    </recommendedName>
</protein>
<feature type="compositionally biased region" description="Basic and acidic residues" evidence="1">
    <location>
        <begin position="813"/>
        <end position="838"/>
    </location>
</feature>
<keyword evidence="4" id="KW-1185">Reference proteome</keyword>
<dbReference type="EMBL" id="JAKNSF020000111">
    <property type="protein sequence ID" value="KAK7714954.1"/>
    <property type="molecule type" value="Genomic_DNA"/>
</dbReference>